<comment type="caution">
    <text evidence="1">The sequence shown here is derived from an EMBL/GenBank/DDBJ whole genome shotgun (WGS) entry which is preliminary data.</text>
</comment>
<dbReference type="AlphaFoldDB" id="A0A0A8X5H6"/>
<proteinExistence type="predicted"/>
<dbReference type="RefSeq" id="WP_198135599.1">
    <property type="nucleotide sequence ID" value="NZ_BASE01000031.1"/>
</dbReference>
<sequence>MERQNTSDLAQLIIMLDLFRDELYEELLKRHGKHAVEILRAAQNETF</sequence>
<reference evidence="1 2" key="1">
    <citation type="submission" date="2013-06" db="EMBL/GenBank/DDBJ databases">
        <title>Whole genome shotgun sequence of Bacillus selenatarsenatis SF-1.</title>
        <authorList>
            <person name="Kuroda M."/>
            <person name="Sei K."/>
            <person name="Yamashita M."/>
            <person name="Ike M."/>
        </authorList>
    </citation>
    <scope>NUCLEOTIDE SEQUENCE [LARGE SCALE GENOMIC DNA]</scope>
    <source>
        <strain evidence="1 2">SF-1</strain>
    </source>
</reference>
<organism evidence="1 2">
    <name type="scientific">Mesobacillus selenatarsenatis (strain DSM 18680 / JCM 14380 / FERM P-15431 / SF-1)</name>
    <dbReference type="NCBI Taxonomy" id="1321606"/>
    <lineage>
        <taxon>Bacteria</taxon>
        <taxon>Bacillati</taxon>
        <taxon>Bacillota</taxon>
        <taxon>Bacilli</taxon>
        <taxon>Bacillales</taxon>
        <taxon>Bacillaceae</taxon>
        <taxon>Mesobacillus</taxon>
    </lineage>
</organism>
<dbReference type="STRING" id="1321606.SAMD00020551_1508"/>
<dbReference type="EMBL" id="BASE01000031">
    <property type="protein sequence ID" value="GAM13366.1"/>
    <property type="molecule type" value="Genomic_DNA"/>
</dbReference>
<name>A0A0A8X5H6_MESS1</name>
<evidence type="ECO:0000313" key="1">
    <source>
        <dbReference type="EMBL" id="GAM13366.1"/>
    </source>
</evidence>
<evidence type="ECO:0000313" key="2">
    <source>
        <dbReference type="Proteomes" id="UP000031014"/>
    </source>
</evidence>
<accession>A0A0A8X5H6</accession>
<gene>
    <name evidence="1" type="ORF">SAMD00020551_1508</name>
</gene>
<keyword evidence="2" id="KW-1185">Reference proteome</keyword>
<protein>
    <submittedName>
        <fullName evidence="1">Uncharacterized protein</fullName>
    </submittedName>
</protein>
<dbReference type="Proteomes" id="UP000031014">
    <property type="component" value="Unassembled WGS sequence"/>
</dbReference>